<evidence type="ECO:0000313" key="2">
    <source>
        <dbReference type="EMBL" id="PPQ90420.1"/>
    </source>
</evidence>
<dbReference type="Proteomes" id="UP000283269">
    <property type="component" value="Unassembled WGS sequence"/>
</dbReference>
<dbReference type="EMBL" id="NHYD01001635">
    <property type="protein sequence ID" value="PPQ90420.1"/>
    <property type="molecule type" value="Genomic_DNA"/>
</dbReference>
<feature type="region of interest" description="Disordered" evidence="1">
    <location>
        <begin position="564"/>
        <end position="583"/>
    </location>
</feature>
<feature type="region of interest" description="Disordered" evidence="1">
    <location>
        <begin position="513"/>
        <end position="558"/>
    </location>
</feature>
<name>A0A409XI55_PSICY</name>
<comment type="caution">
    <text evidence="2">The sequence shown here is derived from an EMBL/GenBank/DDBJ whole genome shotgun (WGS) entry which is preliminary data.</text>
</comment>
<organism evidence="2 3">
    <name type="scientific">Psilocybe cyanescens</name>
    <dbReference type="NCBI Taxonomy" id="93625"/>
    <lineage>
        <taxon>Eukaryota</taxon>
        <taxon>Fungi</taxon>
        <taxon>Dikarya</taxon>
        <taxon>Basidiomycota</taxon>
        <taxon>Agaricomycotina</taxon>
        <taxon>Agaricomycetes</taxon>
        <taxon>Agaricomycetidae</taxon>
        <taxon>Agaricales</taxon>
        <taxon>Agaricineae</taxon>
        <taxon>Strophariaceae</taxon>
        <taxon>Psilocybe</taxon>
    </lineage>
</organism>
<proteinExistence type="predicted"/>
<protein>
    <submittedName>
        <fullName evidence="2">Uncharacterized protein</fullName>
    </submittedName>
</protein>
<dbReference type="AlphaFoldDB" id="A0A409XI55"/>
<gene>
    <name evidence="2" type="ORF">CVT25_014938</name>
</gene>
<evidence type="ECO:0000313" key="3">
    <source>
        <dbReference type="Proteomes" id="UP000283269"/>
    </source>
</evidence>
<evidence type="ECO:0000256" key="1">
    <source>
        <dbReference type="SAM" id="MobiDB-lite"/>
    </source>
</evidence>
<reference evidence="2 3" key="1">
    <citation type="journal article" date="2018" name="Evol. Lett.">
        <title>Horizontal gene cluster transfer increased hallucinogenic mushroom diversity.</title>
        <authorList>
            <person name="Reynolds H.T."/>
            <person name="Vijayakumar V."/>
            <person name="Gluck-Thaler E."/>
            <person name="Korotkin H.B."/>
            <person name="Matheny P.B."/>
            <person name="Slot J.C."/>
        </authorList>
    </citation>
    <scope>NUCLEOTIDE SEQUENCE [LARGE SCALE GENOMIC DNA]</scope>
    <source>
        <strain evidence="2 3">2631</strain>
    </source>
</reference>
<dbReference type="InParanoid" id="A0A409XI55"/>
<keyword evidence="3" id="KW-1185">Reference proteome</keyword>
<dbReference type="OrthoDB" id="3178019at2759"/>
<sequence>MYPISFSPALGDAFTVERPSWPLLFTAQLSVHDYDQLVKDGGRVQLWSDILRQDENTNAWEEADFQDSIPLAGRSPSQETSVKTLHLSISPPPSNDLTSHFSFTYRIAYSSGDITWLGAFRQDGILKMSQSHLDAFDGWTTGAIQYSQVMDIRDAVNSLEVAILVNPVGFRVCSVNPNRLAPHPRNVSLMFLIPLRQRYPLVLSPTYVVAASPGLSLSLVEGQYLTLSGSGSALLQVYDLQTDITTFIERLITHTKLDDWKLLSTDTKGKSITLALTRQEQPVHAITIPFWPSMYTNTNIHLNRRQLANLYTTHDIDQLALFLPQANQLHIFDKENSNGDDILIENSSAGGDFTISPIYRIPTTDQTVRQLQRNWGTAILTPYNKLSAPLSLTNDPRIHPTPFVSRYSEPTTCSSLLTCASSETMQSSIASFPPHAGKPCRKEDFLADHVDQLENICIDDNHIMLPPSTPNHPLTPQSTLSLFKSIFVSVKAIVHFFFKIFWDLMLPFGTYQSRQHSSPQECDDRQTEPSTNSLTADVFQGSPPGKGYSSLPNISSGDRVQITTSNIPRDEDGNTSQDIDDPDSAFLQDVEITKFSDSMINNTLISDDLGLPAQSTSRGKIFYAEVSGNERSDQATTAIILLPPMPDDVDKEVIDAIPPSSLDEALQRAVAFLDGSNPQCVISRVNLCSCDSLTRRQRPGHGGKDICHLLEYYLDRMDDKLIKMISISSPGSGGHVV</sequence>
<accession>A0A409XI55</accession>